<dbReference type="GO" id="GO:0016301">
    <property type="term" value="F:kinase activity"/>
    <property type="evidence" value="ECO:0007669"/>
    <property type="project" value="UniProtKB-KW"/>
</dbReference>
<dbReference type="RefSeq" id="WP_121194788.1">
    <property type="nucleotide sequence ID" value="NZ_RBWV01000015.1"/>
</dbReference>
<keyword evidence="3" id="KW-1185">Reference proteome</keyword>
<organism evidence="2 3">
    <name type="scientific">Motilibacter peucedani</name>
    <dbReference type="NCBI Taxonomy" id="598650"/>
    <lineage>
        <taxon>Bacteria</taxon>
        <taxon>Bacillati</taxon>
        <taxon>Actinomycetota</taxon>
        <taxon>Actinomycetes</taxon>
        <taxon>Motilibacterales</taxon>
        <taxon>Motilibacteraceae</taxon>
        <taxon>Motilibacter</taxon>
    </lineage>
</organism>
<gene>
    <name evidence="2" type="ORF">CLV35_3546</name>
</gene>
<dbReference type="Gene3D" id="3.30.420.40">
    <property type="match status" value="2"/>
</dbReference>
<dbReference type="OrthoDB" id="8772678at2"/>
<keyword evidence="2" id="KW-0418">Kinase</keyword>
<proteinExistence type="inferred from homology"/>
<name>A0A420XLQ5_9ACTN</name>
<keyword evidence="2" id="KW-0808">Transferase</keyword>
<protein>
    <submittedName>
        <fullName evidence="2">Putative NBD/HSP70 family sugar kinase</fullName>
    </submittedName>
</protein>
<dbReference type="InterPro" id="IPR000600">
    <property type="entry name" value="ROK"/>
</dbReference>
<dbReference type="Pfam" id="PF00480">
    <property type="entry name" value="ROK"/>
    <property type="match status" value="1"/>
</dbReference>
<comment type="caution">
    <text evidence="2">The sequence shown here is derived from an EMBL/GenBank/DDBJ whole genome shotgun (WGS) entry which is preliminary data.</text>
</comment>
<dbReference type="PANTHER" id="PTHR18964">
    <property type="entry name" value="ROK (REPRESSOR, ORF, KINASE) FAMILY"/>
    <property type="match status" value="1"/>
</dbReference>
<dbReference type="InParanoid" id="A0A420XLQ5"/>
<reference evidence="2 3" key="1">
    <citation type="submission" date="2018-10" db="EMBL/GenBank/DDBJ databases">
        <title>Genomic Encyclopedia of Archaeal and Bacterial Type Strains, Phase II (KMG-II): from individual species to whole genera.</title>
        <authorList>
            <person name="Goeker M."/>
        </authorList>
    </citation>
    <scope>NUCLEOTIDE SEQUENCE [LARGE SCALE GENOMIC DNA]</scope>
    <source>
        <strain evidence="2 3">RP-AC37</strain>
    </source>
</reference>
<accession>A0A420XLQ5</accession>
<dbReference type="InterPro" id="IPR043129">
    <property type="entry name" value="ATPase_NBD"/>
</dbReference>
<sequence>MTLLAGIDIGGSKVLAVALDEAGTVVAQTRLASSGGPAGVVATAIEAVRALGARPGVELSEFRAVGVGVPGLVEPRSGAVSHAVNLGLVGTVDLGAMLGRHLGLPVVVENDVNAAALGAARVLDLDGRDLAYLSIGTGLAAGLVIGGRLRRGARGAAGEIGHIPVDPDGPVCACGQRGCLETLASGSALSSAWAARDGLSPAESLFAAATAGDPAAVAARDRFTDSLAAAVRLLVLTCDVETVVLGGGVTDVGSALLESVRDALARQSADSPFLASLELPQRVAMVAPGSAVAAVGAALAGREVLTAPGPRSPIGEPVVP</sequence>
<comment type="similarity">
    <text evidence="1">Belongs to the ROK (NagC/XylR) family.</text>
</comment>
<dbReference type="PANTHER" id="PTHR18964:SF149">
    <property type="entry name" value="BIFUNCTIONAL UDP-N-ACETYLGLUCOSAMINE 2-EPIMERASE_N-ACETYLMANNOSAMINE KINASE"/>
    <property type="match status" value="1"/>
</dbReference>
<evidence type="ECO:0000256" key="1">
    <source>
        <dbReference type="ARBA" id="ARBA00006479"/>
    </source>
</evidence>
<dbReference type="SUPFAM" id="SSF53067">
    <property type="entry name" value="Actin-like ATPase domain"/>
    <property type="match status" value="1"/>
</dbReference>
<evidence type="ECO:0000313" key="3">
    <source>
        <dbReference type="Proteomes" id="UP000281955"/>
    </source>
</evidence>
<dbReference type="Proteomes" id="UP000281955">
    <property type="component" value="Unassembled WGS sequence"/>
</dbReference>
<dbReference type="EMBL" id="RBWV01000015">
    <property type="protein sequence ID" value="RKS69368.1"/>
    <property type="molecule type" value="Genomic_DNA"/>
</dbReference>
<dbReference type="AlphaFoldDB" id="A0A420XLQ5"/>
<evidence type="ECO:0000313" key="2">
    <source>
        <dbReference type="EMBL" id="RKS69368.1"/>
    </source>
</evidence>